<feature type="compositionally biased region" description="Low complexity" evidence="6">
    <location>
        <begin position="65"/>
        <end position="77"/>
    </location>
</feature>
<protein>
    <submittedName>
        <fullName evidence="8">MFS general substrate transporter</fullName>
    </submittedName>
</protein>
<evidence type="ECO:0000256" key="3">
    <source>
        <dbReference type="ARBA" id="ARBA00022692"/>
    </source>
</evidence>
<keyword evidence="4 7" id="KW-1133">Transmembrane helix</keyword>
<comment type="similarity">
    <text evidence="2">Belongs to the major facilitator superfamily.</text>
</comment>
<organism evidence="8 9">
    <name type="scientific">Coniochaeta ligniaria NRRL 30616</name>
    <dbReference type="NCBI Taxonomy" id="1408157"/>
    <lineage>
        <taxon>Eukaryota</taxon>
        <taxon>Fungi</taxon>
        <taxon>Dikarya</taxon>
        <taxon>Ascomycota</taxon>
        <taxon>Pezizomycotina</taxon>
        <taxon>Sordariomycetes</taxon>
        <taxon>Sordariomycetidae</taxon>
        <taxon>Coniochaetales</taxon>
        <taxon>Coniochaetaceae</taxon>
        <taxon>Coniochaeta</taxon>
    </lineage>
</organism>
<dbReference type="PANTHER" id="PTHR23502:SF68">
    <property type="entry name" value="MULTIDRUG TRANSPORTER, PUTATIVE (AFU_ORTHOLOGUE AFUA_3G01120)-RELATED"/>
    <property type="match status" value="1"/>
</dbReference>
<feature type="transmembrane region" description="Helical" evidence="7">
    <location>
        <begin position="272"/>
        <end position="290"/>
    </location>
</feature>
<dbReference type="SUPFAM" id="SSF103473">
    <property type="entry name" value="MFS general substrate transporter"/>
    <property type="match status" value="1"/>
</dbReference>
<evidence type="ECO:0000313" key="8">
    <source>
        <dbReference type="EMBL" id="OIW28669.1"/>
    </source>
</evidence>
<dbReference type="Proteomes" id="UP000182658">
    <property type="component" value="Unassembled WGS sequence"/>
</dbReference>
<dbReference type="STRING" id="1408157.A0A1J7IMR3"/>
<evidence type="ECO:0000313" key="9">
    <source>
        <dbReference type="Proteomes" id="UP000182658"/>
    </source>
</evidence>
<dbReference type="EMBL" id="KV875098">
    <property type="protein sequence ID" value="OIW28669.1"/>
    <property type="molecule type" value="Genomic_DNA"/>
</dbReference>
<feature type="transmembrane region" description="Helical" evidence="7">
    <location>
        <begin position="542"/>
        <end position="561"/>
    </location>
</feature>
<evidence type="ECO:0000256" key="5">
    <source>
        <dbReference type="ARBA" id="ARBA00023136"/>
    </source>
</evidence>
<dbReference type="InterPro" id="IPR011701">
    <property type="entry name" value="MFS"/>
</dbReference>
<gene>
    <name evidence="8" type="ORF">CONLIGDRAFT_389719</name>
</gene>
<feature type="transmembrane region" description="Helical" evidence="7">
    <location>
        <begin position="177"/>
        <end position="197"/>
    </location>
</feature>
<dbReference type="OrthoDB" id="5215911at2759"/>
<evidence type="ECO:0000256" key="6">
    <source>
        <dbReference type="SAM" id="MobiDB-lite"/>
    </source>
</evidence>
<keyword evidence="5 7" id="KW-0472">Membrane</keyword>
<dbReference type="GO" id="GO:0022857">
    <property type="term" value="F:transmembrane transporter activity"/>
    <property type="evidence" value="ECO:0007669"/>
    <property type="project" value="InterPro"/>
</dbReference>
<accession>A0A1J7IMR3</accession>
<feature type="region of interest" description="Disordered" evidence="6">
    <location>
        <begin position="34"/>
        <end position="114"/>
    </location>
</feature>
<feature type="compositionally biased region" description="Low complexity" evidence="6">
    <location>
        <begin position="84"/>
        <end position="99"/>
    </location>
</feature>
<evidence type="ECO:0000256" key="2">
    <source>
        <dbReference type="ARBA" id="ARBA00008335"/>
    </source>
</evidence>
<name>A0A1J7IMR3_9PEZI</name>
<dbReference type="InParanoid" id="A0A1J7IMR3"/>
<dbReference type="AlphaFoldDB" id="A0A1J7IMR3"/>
<feature type="transmembrane region" description="Helical" evidence="7">
    <location>
        <begin position="242"/>
        <end position="260"/>
    </location>
</feature>
<feature type="transmembrane region" description="Helical" evidence="7">
    <location>
        <begin position="501"/>
        <end position="522"/>
    </location>
</feature>
<comment type="subcellular location">
    <subcellularLocation>
        <location evidence="1">Membrane</location>
        <topology evidence="1">Multi-pass membrane protein</topology>
    </subcellularLocation>
</comment>
<keyword evidence="9" id="KW-1185">Reference proteome</keyword>
<dbReference type="Gene3D" id="1.20.1250.20">
    <property type="entry name" value="MFS general substrate transporter like domains"/>
    <property type="match status" value="1"/>
</dbReference>
<reference evidence="8 9" key="1">
    <citation type="submission" date="2016-10" db="EMBL/GenBank/DDBJ databases">
        <title>Draft genome sequence of Coniochaeta ligniaria NRRL30616, a lignocellulolytic fungus for bioabatement of inhibitors in plant biomass hydrolysates.</title>
        <authorList>
            <consortium name="DOE Joint Genome Institute"/>
            <person name="Jimenez D.J."/>
            <person name="Hector R.E."/>
            <person name="Riley R."/>
            <person name="Sun H."/>
            <person name="Grigoriev I.V."/>
            <person name="Van Elsas J.D."/>
            <person name="Nichols N.N."/>
        </authorList>
    </citation>
    <scope>NUCLEOTIDE SEQUENCE [LARGE SCALE GENOMIC DNA]</scope>
    <source>
        <strain evidence="8 9">NRRL 30616</strain>
    </source>
</reference>
<dbReference type="PANTHER" id="PTHR23502">
    <property type="entry name" value="MAJOR FACILITATOR SUPERFAMILY"/>
    <property type="match status" value="1"/>
</dbReference>
<evidence type="ECO:0000256" key="7">
    <source>
        <dbReference type="SAM" id="Phobius"/>
    </source>
</evidence>
<feature type="transmembrane region" description="Helical" evidence="7">
    <location>
        <begin position="626"/>
        <end position="644"/>
    </location>
</feature>
<keyword evidence="3 7" id="KW-0812">Transmembrane</keyword>
<feature type="transmembrane region" description="Helical" evidence="7">
    <location>
        <begin position="459"/>
        <end position="480"/>
    </location>
</feature>
<feature type="transmembrane region" description="Helical" evidence="7">
    <location>
        <begin position="330"/>
        <end position="350"/>
    </location>
</feature>
<feature type="transmembrane region" description="Helical" evidence="7">
    <location>
        <begin position="302"/>
        <end position="324"/>
    </location>
</feature>
<feature type="transmembrane region" description="Helical" evidence="7">
    <location>
        <begin position="417"/>
        <end position="439"/>
    </location>
</feature>
<sequence>MEGSLAKEYADLARPDSSVWEEQIQAANTTVLGKSLAVPPTPPAKEMAMAIPPPTRPAPMYLNTPSRPASSASDAPSRPAPQIPSLRPLPLRAPLAMNPPTRPGTANTETSRVHFGEDARARIIGSNKRLSWSSIETSKRPIKYGKGKFSMVELSPQPSDDPDDPLNWPQWRKELNLGALLLMVSMSGVMKTVFVSVNHLLAEGYDVSYTAAAALTGVPLILSAATGFAALIASRIWGKRPLYLASLLLIFIGAAWNTNVASSYGQCMAARVFQGLGWGAFDTLVMGSIHDTYFEHERCRRVAIYSIVQVATTWGPPLLGGLASQTGTGFGLQFAILSSFFVVAVPLMALGAPETAFDRAYNMAQTPATGASYVKSLPLAPRTSLEAFKDYAAKLKPLAYSAERRDLTVLLQVPRAFIAPTTILLFLATVLPHATLWGLSSSLSLLFSPMPFNLSTASLGALTAGPFILATAVTALFALWPKWHLTFTATRSNTLATTVGSLLSFVGLLAFGLHLSSCMTSLPPSDPGTTTVYALNYLGARVSLPLLSLLLGLVAAGLHVIDSASRPLIRRSTAFTSSDLGVALRNTAHMDAGVAVWRALAAGVFVIAMPNAVWDWEGLRDTCIGVGTAQVVLAGGTAAVWWFWDEGVRRLDGRVMRLVDLDMLKRTSGSFFDTD</sequence>
<dbReference type="InterPro" id="IPR036259">
    <property type="entry name" value="MFS_trans_sf"/>
</dbReference>
<feature type="transmembrane region" description="Helical" evidence="7">
    <location>
        <begin position="209"/>
        <end position="233"/>
    </location>
</feature>
<proteinExistence type="inferred from homology"/>
<evidence type="ECO:0000256" key="1">
    <source>
        <dbReference type="ARBA" id="ARBA00004141"/>
    </source>
</evidence>
<dbReference type="GO" id="GO:0016020">
    <property type="term" value="C:membrane"/>
    <property type="evidence" value="ECO:0007669"/>
    <property type="project" value="UniProtKB-SubCell"/>
</dbReference>
<dbReference type="Pfam" id="PF07690">
    <property type="entry name" value="MFS_1"/>
    <property type="match status" value="1"/>
</dbReference>
<feature type="transmembrane region" description="Helical" evidence="7">
    <location>
        <begin position="595"/>
        <end position="614"/>
    </location>
</feature>
<evidence type="ECO:0000256" key="4">
    <source>
        <dbReference type="ARBA" id="ARBA00022989"/>
    </source>
</evidence>